<comment type="caution">
    <text evidence="25">The sequence shown here is derived from an EMBL/GenBank/DDBJ whole genome shotgun (WGS) entry which is preliminary data.</text>
</comment>
<keyword evidence="19 24" id="KW-1208">Phospholipid metabolism</keyword>
<keyword evidence="14 23" id="KW-0460">Magnesium</keyword>
<evidence type="ECO:0000256" key="4">
    <source>
        <dbReference type="ARBA" id="ARBA00017575"/>
    </source>
</evidence>
<evidence type="ECO:0000256" key="9">
    <source>
        <dbReference type="ARBA" id="ARBA00022692"/>
    </source>
</evidence>
<reference evidence="25 26" key="1">
    <citation type="submission" date="2018-09" db="EMBL/GenBank/DDBJ databases">
        <title>Phylogeny of the Shewanellaceae, and recommendation for two new genera, Pseudoshewanella and Parashewanella.</title>
        <authorList>
            <person name="Wang G."/>
        </authorList>
    </citation>
    <scope>NUCLEOTIDE SEQUENCE [LARGE SCALE GENOMIC DNA]</scope>
    <source>
        <strain evidence="25 26">KCTC 22492</strain>
    </source>
</reference>
<protein>
    <recommendedName>
        <fullName evidence="4 24">Diacylglycerol kinase</fullName>
        <ecNumber evidence="3 24">2.7.1.107</ecNumber>
    </recommendedName>
</protein>
<evidence type="ECO:0000256" key="19">
    <source>
        <dbReference type="ARBA" id="ARBA00023264"/>
    </source>
</evidence>
<keyword evidence="6" id="KW-0444">Lipid biosynthesis</keyword>
<evidence type="ECO:0000256" key="22">
    <source>
        <dbReference type="PIRSR" id="PIRSR600829-3"/>
    </source>
</evidence>
<evidence type="ECO:0000256" key="7">
    <source>
        <dbReference type="ARBA" id="ARBA00022519"/>
    </source>
</evidence>
<dbReference type="Pfam" id="PF01219">
    <property type="entry name" value="DAGK_prokar"/>
    <property type="match status" value="1"/>
</dbReference>
<dbReference type="GO" id="GO:0006654">
    <property type="term" value="P:phosphatidic acid biosynthetic process"/>
    <property type="evidence" value="ECO:0007669"/>
    <property type="project" value="InterPro"/>
</dbReference>
<evidence type="ECO:0000256" key="15">
    <source>
        <dbReference type="ARBA" id="ARBA00022989"/>
    </source>
</evidence>
<feature type="binding site" evidence="21">
    <location>
        <position position="70"/>
    </location>
    <ligand>
        <name>substrate</name>
    </ligand>
</feature>
<evidence type="ECO:0000256" key="16">
    <source>
        <dbReference type="ARBA" id="ARBA00023098"/>
    </source>
</evidence>
<keyword evidence="5" id="KW-1003">Cell membrane</keyword>
<evidence type="ECO:0000256" key="5">
    <source>
        <dbReference type="ARBA" id="ARBA00022475"/>
    </source>
</evidence>
<keyword evidence="9 24" id="KW-0812">Transmembrane</keyword>
<comment type="caution">
    <text evidence="24">Lacks conserved residue(s) required for the propagation of feature annotation.</text>
</comment>
<dbReference type="Gene3D" id="1.10.287.3610">
    <property type="match status" value="1"/>
</dbReference>
<comment type="catalytic activity">
    <reaction evidence="24">
        <text>a 1,2-diacyl-sn-glycerol + ATP = a 1,2-diacyl-sn-glycero-3-phosphate + ADP + H(+)</text>
        <dbReference type="Rhea" id="RHEA:10272"/>
        <dbReference type="ChEBI" id="CHEBI:15378"/>
        <dbReference type="ChEBI" id="CHEBI:17815"/>
        <dbReference type="ChEBI" id="CHEBI:30616"/>
        <dbReference type="ChEBI" id="CHEBI:58608"/>
        <dbReference type="ChEBI" id="CHEBI:456216"/>
        <dbReference type="EC" id="2.7.1.107"/>
    </reaction>
</comment>
<dbReference type="PANTHER" id="PTHR34299">
    <property type="entry name" value="DIACYLGLYCEROL KINASE"/>
    <property type="match status" value="1"/>
</dbReference>
<evidence type="ECO:0000256" key="3">
    <source>
        <dbReference type="ARBA" id="ARBA00012133"/>
    </source>
</evidence>
<evidence type="ECO:0000256" key="12">
    <source>
        <dbReference type="ARBA" id="ARBA00022777"/>
    </source>
</evidence>
<keyword evidence="12 24" id="KW-0418">Kinase</keyword>
<keyword evidence="26" id="KW-1185">Reference proteome</keyword>
<keyword evidence="13 22" id="KW-0067">ATP-binding</keyword>
<feature type="binding site" evidence="22">
    <location>
        <position position="29"/>
    </location>
    <ligand>
        <name>ATP</name>
        <dbReference type="ChEBI" id="CHEBI:30616"/>
    </ligand>
</feature>
<dbReference type="Proteomes" id="UP000273022">
    <property type="component" value="Unassembled WGS sequence"/>
</dbReference>
<keyword evidence="16 24" id="KW-0443">Lipid metabolism</keyword>
<keyword evidence="8 24" id="KW-0808">Transferase</keyword>
<dbReference type="AlphaFoldDB" id="A0A3A6TT12"/>
<dbReference type="InterPro" id="IPR000829">
    <property type="entry name" value="DAGK"/>
</dbReference>
<dbReference type="GO" id="GO:0046872">
    <property type="term" value="F:metal ion binding"/>
    <property type="evidence" value="ECO:0007669"/>
    <property type="project" value="UniProtKB-KW"/>
</dbReference>
<feature type="binding site" evidence="21">
    <location>
        <position position="99"/>
    </location>
    <ligand>
        <name>substrate</name>
    </ligand>
</feature>
<keyword evidence="17 24" id="KW-0472">Membrane</keyword>
<gene>
    <name evidence="25" type="ORF">D5R81_01180</name>
</gene>
<comment type="similarity">
    <text evidence="2 24">Belongs to the bacterial diacylglycerol kinase family.</text>
</comment>
<proteinExistence type="inferred from homology"/>
<feature type="binding site" evidence="22">
    <location>
        <begin position="95"/>
        <end position="96"/>
    </location>
    <ligand>
        <name>ATP</name>
        <dbReference type="ChEBI" id="CHEBI:30616"/>
    </ligand>
</feature>
<evidence type="ECO:0000256" key="1">
    <source>
        <dbReference type="ARBA" id="ARBA00004429"/>
    </source>
</evidence>
<evidence type="ECO:0000256" key="21">
    <source>
        <dbReference type="PIRSR" id="PIRSR600829-2"/>
    </source>
</evidence>
<dbReference type="EMBL" id="QYYH01000004">
    <property type="protein sequence ID" value="RJY19349.1"/>
    <property type="molecule type" value="Genomic_DNA"/>
</dbReference>
<feature type="transmembrane region" description="Helical" evidence="24">
    <location>
        <begin position="57"/>
        <end position="76"/>
    </location>
</feature>
<keyword evidence="7 24" id="KW-0997">Cell inner membrane</keyword>
<keyword evidence="15 24" id="KW-1133">Transmembrane helix</keyword>
<feature type="binding site" evidence="22">
    <location>
        <position position="77"/>
    </location>
    <ligand>
        <name>ATP</name>
        <dbReference type="ChEBI" id="CHEBI:30616"/>
    </ligand>
</feature>
<evidence type="ECO:0000256" key="20">
    <source>
        <dbReference type="PIRSR" id="PIRSR600829-1"/>
    </source>
</evidence>
<dbReference type="GO" id="GO:0005886">
    <property type="term" value="C:plasma membrane"/>
    <property type="evidence" value="ECO:0007669"/>
    <property type="project" value="UniProtKB-SubCell"/>
</dbReference>
<keyword evidence="18" id="KW-0594">Phospholipid biosynthesis</keyword>
<evidence type="ECO:0000256" key="13">
    <source>
        <dbReference type="ARBA" id="ARBA00022840"/>
    </source>
</evidence>
<evidence type="ECO:0000256" key="23">
    <source>
        <dbReference type="PIRSR" id="PIRSR600829-4"/>
    </source>
</evidence>
<feature type="binding site" evidence="21">
    <location>
        <position position="10"/>
    </location>
    <ligand>
        <name>substrate</name>
    </ligand>
</feature>
<keyword evidence="10 23" id="KW-0479">Metal-binding</keyword>
<name>A0A3A6TT12_9GAMM</name>
<evidence type="ECO:0000256" key="11">
    <source>
        <dbReference type="ARBA" id="ARBA00022741"/>
    </source>
</evidence>
<feature type="active site" description="Proton acceptor" evidence="20">
    <location>
        <position position="70"/>
    </location>
</feature>
<dbReference type="EC" id="2.7.1.107" evidence="3 24"/>
<dbReference type="CDD" id="cd14264">
    <property type="entry name" value="DAGK_IM"/>
    <property type="match status" value="1"/>
</dbReference>
<evidence type="ECO:0000313" key="26">
    <source>
        <dbReference type="Proteomes" id="UP000273022"/>
    </source>
</evidence>
<evidence type="ECO:0000256" key="14">
    <source>
        <dbReference type="ARBA" id="ARBA00022842"/>
    </source>
</evidence>
<dbReference type="InterPro" id="IPR033718">
    <property type="entry name" value="DAGK_prok"/>
</dbReference>
<feature type="binding site" evidence="21">
    <location>
        <begin position="31"/>
        <end position="35"/>
    </location>
    <ligand>
        <name>substrate</name>
    </ligand>
</feature>
<dbReference type="RefSeq" id="WP_121851833.1">
    <property type="nucleotide sequence ID" value="NZ_CP037952.1"/>
</dbReference>
<feature type="binding site" evidence="23">
    <location>
        <position position="29"/>
    </location>
    <ligand>
        <name>a divalent metal cation</name>
        <dbReference type="ChEBI" id="CHEBI:60240"/>
    </ligand>
</feature>
<evidence type="ECO:0000256" key="8">
    <source>
        <dbReference type="ARBA" id="ARBA00022679"/>
    </source>
</evidence>
<evidence type="ECO:0000256" key="24">
    <source>
        <dbReference type="RuleBase" id="RU363065"/>
    </source>
</evidence>
<organism evidence="25 26">
    <name type="scientific">Parashewanella spongiae</name>
    <dbReference type="NCBI Taxonomy" id="342950"/>
    <lineage>
        <taxon>Bacteria</taxon>
        <taxon>Pseudomonadati</taxon>
        <taxon>Pseudomonadota</taxon>
        <taxon>Gammaproteobacteria</taxon>
        <taxon>Alteromonadales</taxon>
        <taxon>Shewanellaceae</taxon>
        <taxon>Parashewanella</taxon>
    </lineage>
</organism>
<feature type="binding site" evidence="22">
    <location>
        <position position="17"/>
    </location>
    <ligand>
        <name>ATP</name>
        <dbReference type="ChEBI" id="CHEBI:30616"/>
    </ligand>
</feature>
<dbReference type="PANTHER" id="PTHR34299:SF1">
    <property type="entry name" value="DIACYLGLYCEROL KINASE"/>
    <property type="match status" value="1"/>
</dbReference>
<comment type="cofactor">
    <cofactor evidence="23">
        <name>Mg(2+)</name>
        <dbReference type="ChEBI" id="CHEBI:18420"/>
    </cofactor>
    <text evidence="23">Mn(2+), Zn(2+), Cd(2+) and Co(2+) support activity to lesser extents.</text>
</comment>
<evidence type="ECO:0000256" key="2">
    <source>
        <dbReference type="ARBA" id="ARBA00005967"/>
    </source>
</evidence>
<keyword evidence="11 22" id="KW-0547">Nucleotide-binding</keyword>
<comment type="function">
    <text evidence="24">Catalyzes the ATP-dependent phosphorylation of sn-l,2-diacylglycerol (DAG) to phosphatidic acid. Involved in the recycling of diacylglycerol produced as a by-product during membrane-derived oligosaccharide (MDO) biosynthesis.</text>
</comment>
<feature type="transmembrane region" description="Helical" evidence="24">
    <location>
        <begin position="97"/>
        <end position="118"/>
    </location>
</feature>
<evidence type="ECO:0000256" key="6">
    <source>
        <dbReference type="ARBA" id="ARBA00022516"/>
    </source>
</evidence>
<sequence length="119" mass="12918">MKPGRTGITRIIYAAGYSIKGLKAAWQFEAAFRQEVCLAAILTAGSFFLDVTLLEQLFMIATLVIIILVELINSAIEAAIDRIGSEMHELSGRAKDIGSAAVFVACCFAAFSWVIILFN</sequence>
<evidence type="ECO:0000313" key="25">
    <source>
        <dbReference type="EMBL" id="RJY19349.1"/>
    </source>
</evidence>
<evidence type="ECO:0000256" key="10">
    <source>
        <dbReference type="ARBA" id="ARBA00022723"/>
    </source>
</evidence>
<feature type="binding site" evidence="22">
    <location>
        <begin position="86"/>
        <end position="88"/>
    </location>
    <ligand>
        <name>ATP</name>
        <dbReference type="ChEBI" id="CHEBI:30616"/>
    </ligand>
</feature>
<feature type="binding site" evidence="23">
    <location>
        <position position="77"/>
    </location>
    <ligand>
        <name>a divalent metal cation</name>
        <dbReference type="ChEBI" id="CHEBI:60240"/>
    </ligand>
</feature>
<dbReference type="OrthoDB" id="9796011at2"/>
<comment type="subcellular location">
    <subcellularLocation>
        <location evidence="1 24">Cell inner membrane</location>
        <topology evidence="1 24">Multi-pass membrane protein</topology>
    </subcellularLocation>
</comment>
<dbReference type="GO" id="GO:0005524">
    <property type="term" value="F:ATP binding"/>
    <property type="evidence" value="ECO:0007669"/>
    <property type="project" value="UniProtKB-KW"/>
</dbReference>
<dbReference type="InterPro" id="IPR036945">
    <property type="entry name" value="DAGK_sf"/>
</dbReference>
<evidence type="ECO:0000256" key="18">
    <source>
        <dbReference type="ARBA" id="ARBA00023209"/>
    </source>
</evidence>
<evidence type="ECO:0000256" key="17">
    <source>
        <dbReference type="ARBA" id="ARBA00023136"/>
    </source>
</evidence>
<dbReference type="GO" id="GO:0004143">
    <property type="term" value="F:ATP-dependent diacylglycerol kinase activity"/>
    <property type="evidence" value="ECO:0007669"/>
    <property type="project" value="UniProtKB-EC"/>
</dbReference>
<accession>A0A3A6TT12</accession>
<feature type="binding site" evidence="22">
    <location>
        <position position="10"/>
    </location>
    <ligand>
        <name>ATP</name>
        <dbReference type="ChEBI" id="CHEBI:30616"/>
    </ligand>
</feature>